<dbReference type="InterPro" id="IPR032675">
    <property type="entry name" value="LRR_dom_sf"/>
</dbReference>
<feature type="non-terminal residue" evidence="3">
    <location>
        <position position="54"/>
    </location>
</feature>
<reference evidence="3 4" key="1">
    <citation type="submission" date="2024-05" db="EMBL/GenBank/DDBJ databases">
        <title>Genome sequencing and assembly of Indian major carp, Cirrhinus mrigala (Hamilton, 1822).</title>
        <authorList>
            <person name="Mohindra V."/>
            <person name="Chowdhury L.M."/>
            <person name="Lal K."/>
            <person name="Jena J.K."/>
        </authorList>
    </citation>
    <scope>NUCLEOTIDE SEQUENCE [LARGE SCALE GENOMIC DNA]</scope>
    <source>
        <strain evidence="3">CM1030</strain>
        <tissue evidence="3">Blood</tissue>
    </source>
</reference>
<dbReference type="AlphaFoldDB" id="A0ABD0R5J1"/>
<keyword evidence="2" id="KW-0677">Repeat</keyword>
<dbReference type="InterPro" id="IPR001611">
    <property type="entry name" value="Leu-rich_rpt"/>
</dbReference>
<dbReference type="SUPFAM" id="SSF52047">
    <property type="entry name" value="RNI-like"/>
    <property type="match status" value="1"/>
</dbReference>
<keyword evidence="1" id="KW-0433">Leucine-rich repeat</keyword>
<accession>A0ABD0R5J1</accession>
<dbReference type="SMART" id="SM00368">
    <property type="entry name" value="LRR_RI"/>
    <property type="match status" value="1"/>
</dbReference>
<protein>
    <submittedName>
        <fullName evidence="3">Uncharacterized protein</fullName>
    </submittedName>
</protein>
<comment type="caution">
    <text evidence="3">The sequence shown here is derived from an EMBL/GenBank/DDBJ whole genome shotgun (WGS) entry which is preliminary data.</text>
</comment>
<gene>
    <name evidence="3" type="ORF">M9458_012038</name>
</gene>
<dbReference type="PROSITE" id="PS51450">
    <property type="entry name" value="LRR"/>
    <property type="match status" value="1"/>
</dbReference>
<sequence>CNLTGQSCEMMASTLQSVHCLLKELDLSDNDLQDIGVEIFSAGLKSPHCILEIL</sequence>
<keyword evidence="4" id="KW-1185">Reference proteome</keyword>
<name>A0ABD0R5J1_CIRMR</name>
<dbReference type="Proteomes" id="UP001529510">
    <property type="component" value="Unassembled WGS sequence"/>
</dbReference>
<dbReference type="Gene3D" id="3.80.10.10">
    <property type="entry name" value="Ribonuclease Inhibitor"/>
    <property type="match status" value="1"/>
</dbReference>
<dbReference type="EMBL" id="JAMKFB020000005">
    <property type="protein sequence ID" value="KAL0193742.1"/>
    <property type="molecule type" value="Genomic_DNA"/>
</dbReference>
<evidence type="ECO:0000313" key="3">
    <source>
        <dbReference type="EMBL" id="KAL0193742.1"/>
    </source>
</evidence>
<evidence type="ECO:0000256" key="1">
    <source>
        <dbReference type="ARBA" id="ARBA00022614"/>
    </source>
</evidence>
<dbReference type="InterPro" id="IPR051261">
    <property type="entry name" value="NLR"/>
</dbReference>
<evidence type="ECO:0000313" key="4">
    <source>
        <dbReference type="Proteomes" id="UP001529510"/>
    </source>
</evidence>
<organism evidence="3 4">
    <name type="scientific">Cirrhinus mrigala</name>
    <name type="common">Mrigala</name>
    <dbReference type="NCBI Taxonomy" id="683832"/>
    <lineage>
        <taxon>Eukaryota</taxon>
        <taxon>Metazoa</taxon>
        <taxon>Chordata</taxon>
        <taxon>Craniata</taxon>
        <taxon>Vertebrata</taxon>
        <taxon>Euteleostomi</taxon>
        <taxon>Actinopterygii</taxon>
        <taxon>Neopterygii</taxon>
        <taxon>Teleostei</taxon>
        <taxon>Ostariophysi</taxon>
        <taxon>Cypriniformes</taxon>
        <taxon>Cyprinidae</taxon>
        <taxon>Labeoninae</taxon>
        <taxon>Labeonini</taxon>
        <taxon>Cirrhinus</taxon>
    </lineage>
</organism>
<proteinExistence type="predicted"/>
<feature type="non-terminal residue" evidence="3">
    <location>
        <position position="1"/>
    </location>
</feature>
<evidence type="ECO:0000256" key="2">
    <source>
        <dbReference type="ARBA" id="ARBA00022737"/>
    </source>
</evidence>
<dbReference type="PANTHER" id="PTHR24106">
    <property type="entry name" value="NACHT, LRR AND CARD DOMAINS-CONTAINING"/>
    <property type="match status" value="1"/>
</dbReference>